<keyword evidence="2" id="KW-0597">Phosphoprotein</keyword>
<dbReference type="PANTHER" id="PTHR43214">
    <property type="entry name" value="TWO-COMPONENT RESPONSE REGULATOR"/>
    <property type="match status" value="1"/>
</dbReference>
<evidence type="ECO:0000313" key="5">
    <source>
        <dbReference type="Proteomes" id="UP000255355"/>
    </source>
</evidence>
<evidence type="ECO:0000259" key="3">
    <source>
        <dbReference type="PROSITE" id="PS50110"/>
    </source>
</evidence>
<keyword evidence="5" id="KW-1185">Reference proteome</keyword>
<gene>
    <name evidence="4" type="ORF">DFR68_101474</name>
</gene>
<dbReference type="InterPro" id="IPR039420">
    <property type="entry name" value="WalR-like"/>
</dbReference>
<feature type="modified residue" description="4-aspartylphosphate" evidence="2">
    <location>
        <position position="58"/>
    </location>
</feature>
<dbReference type="InterPro" id="IPR058245">
    <property type="entry name" value="NreC/VraR/RcsB-like_REC"/>
</dbReference>
<comment type="caution">
    <text evidence="4">The sequence shown here is derived from an EMBL/GenBank/DDBJ whole genome shotgun (WGS) entry which is preliminary data.</text>
</comment>
<evidence type="ECO:0000313" key="4">
    <source>
        <dbReference type="EMBL" id="RDI55640.1"/>
    </source>
</evidence>
<dbReference type="PROSITE" id="PS50110">
    <property type="entry name" value="RESPONSE_REGULATORY"/>
    <property type="match status" value="1"/>
</dbReference>
<dbReference type="InterPro" id="IPR011006">
    <property type="entry name" value="CheY-like_superfamily"/>
</dbReference>
<sequence>MGDGALRLLVAEDHPMVAVALDSAFELVDDIDIVERTGSVADTITAAERTRPHVILLDRRLRDGDGIEAIARLREVAPDVRVLVFTGYADRSMLDRVIAAGGAGLMLKTGLFEDLLAVIRRVAAGHDCFDVDLRQ</sequence>
<dbReference type="Gene3D" id="3.40.50.2300">
    <property type="match status" value="1"/>
</dbReference>
<name>A0A370HFX2_9NOCA</name>
<dbReference type="Pfam" id="PF00072">
    <property type="entry name" value="Response_reg"/>
    <property type="match status" value="1"/>
</dbReference>
<dbReference type="InterPro" id="IPR001789">
    <property type="entry name" value="Sig_transdc_resp-reg_receiver"/>
</dbReference>
<dbReference type="GO" id="GO:0000160">
    <property type="term" value="P:phosphorelay signal transduction system"/>
    <property type="evidence" value="ECO:0007669"/>
    <property type="project" value="InterPro"/>
</dbReference>
<dbReference type="AlphaFoldDB" id="A0A370HFX2"/>
<proteinExistence type="predicted"/>
<feature type="domain" description="Response regulatory" evidence="3">
    <location>
        <begin position="7"/>
        <end position="123"/>
    </location>
</feature>
<keyword evidence="1" id="KW-0238">DNA-binding</keyword>
<reference evidence="4 5" key="1">
    <citation type="submission" date="2018-07" db="EMBL/GenBank/DDBJ databases">
        <title>Genomic Encyclopedia of Type Strains, Phase IV (KMG-IV): sequencing the most valuable type-strain genomes for metagenomic binning, comparative biology and taxonomic classification.</title>
        <authorList>
            <person name="Goeker M."/>
        </authorList>
    </citation>
    <scope>NUCLEOTIDE SEQUENCE [LARGE SCALE GENOMIC DNA]</scope>
    <source>
        <strain evidence="4 5">DSM 44952</strain>
    </source>
</reference>
<dbReference type="SMART" id="SM00448">
    <property type="entry name" value="REC"/>
    <property type="match status" value="1"/>
</dbReference>
<dbReference type="Proteomes" id="UP000255355">
    <property type="component" value="Unassembled WGS sequence"/>
</dbReference>
<organism evidence="4 5">
    <name type="scientific">Nocardia mexicana</name>
    <dbReference type="NCBI Taxonomy" id="279262"/>
    <lineage>
        <taxon>Bacteria</taxon>
        <taxon>Bacillati</taxon>
        <taxon>Actinomycetota</taxon>
        <taxon>Actinomycetes</taxon>
        <taxon>Mycobacteriales</taxon>
        <taxon>Nocardiaceae</taxon>
        <taxon>Nocardia</taxon>
    </lineage>
</organism>
<accession>A0A370HFX2</accession>
<evidence type="ECO:0000256" key="2">
    <source>
        <dbReference type="PROSITE-ProRule" id="PRU00169"/>
    </source>
</evidence>
<dbReference type="GO" id="GO:0003677">
    <property type="term" value="F:DNA binding"/>
    <property type="evidence" value="ECO:0007669"/>
    <property type="project" value="UniProtKB-KW"/>
</dbReference>
<dbReference type="STRING" id="1210089.GCA_001613165_08042"/>
<protein>
    <submittedName>
        <fullName evidence="4">Response regulator receiver domain-containing protein</fullName>
    </submittedName>
</protein>
<dbReference type="SUPFAM" id="SSF52172">
    <property type="entry name" value="CheY-like"/>
    <property type="match status" value="1"/>
</dbReference>
<dbReference type="CDD" id="cd17535">
    <property type="entry name" value="REC_NarL-like"/>
    <property type="match status" value="1"/>
</dbReference>
<evidence type="ECO:0000256" key="1">
    <source>
        <dbReference type="ARBA" id="ARBA00023125"/>
    </source>
</evidence>
<dbReference type="EMBL" id="QQAZ01000001">
    <property type="protein sequence ID" value="RDI55640.1"/>
    <property type="molecule type" value="Genomic_DNA"/>
</dbReference>